<comment type="caution">
    <text evidence="2">The sequence shown here is derived from an EMBL/GenBank/DDBJ whole genome shotgun (WGS) entry which is preliminary data.</text>
</comment>
<dbReference type="EMBL" id="JAYKXP010000207">
    <property type="protein sequence ID" value="KAK7019439.1"/>
    <property type="molecule type" value="Genomic_DNA"/>
</dbReference>
<sequence>MSIQTLDDPGSRRLSIASILNTVPEGAERPSTEVAPTPNLSLSQSAPTRSHSLETGLRTASESKANALSCGALTSDDVEVFKTPPYQTLLRYKDKNFLLNRLREIKRRRILEDDPWCDASRLTPYSARCNGCKKGVCLEDPGERPERKFYVYSWKRHRSRCPVICELKQRGLLVVCVASIEAINWDTDDFESS</sequence>
<dbReference type="AlphaFoldDB" id="A0AAW0B0E7"/>
<proteinExistence type="predicted"/>
<protein>
    <submittedName>
        <fullName evidence="2">Uncharacterized protein</fullName>
    </submittedName>
</protein>
<dbReference type="Proteomes" id="UP001383192">
    <property type="component" value="Unassembled WGS sequence"/>
</dbReference>
<keyword evidence="3" id="KW-1185">Reference proteome</keyword>
<feature type="region of interest" description="Disordered" evidence="1">
    <location>
        <begin position="23"/>
        <end position="60"/>
    </location>
</feature>
<accession>A0AAW0B0E7</accession>
<feature type="compositionally biased region" description="Polar residues" evidence="1">
    <location>
        <begin position="38"/>
        <end position="50"/>
    </location>
</feature>
<gene>
    <name evidence="2" type="ORF">VNI00_018049</name>
</gene>
<evidence type="ECO:0000313" key="2">
    <source>
        <dbReference type="EMBL" id="KAK7019439.1"/>
    </source>
</evidence>
<reference evidence="2 3" key="1">
    <citation type="submission" date="2024-01" db="EMBL/GenBank/DDBJ databases">
        <title>A draft genome for a cacao thread blight-causing isolate of Paramarasmius palmivorus.</title>
        <authorList>
            <person name="Baruah I.K."/>
            <person name="Bukari Y."/>
            <person name="Amoako-Attah I."/>
            <person name="Meinhardt L.W."/>
            <person name="Bailey B.A."/>
            <person name="Cohen S.P."/>
        </authorList>
    </citation>
    <scope>NUCLEOTIDE SEQUENCE [LARGE SCALE GENOMIC DNA]</scope>
    <source>
        <strain evidence="2 3">GH-12</strain>
    </source>
</reference>
<evidence type="ECO:0000313" key="3">
    <source>
        <dbReference type="Proteomes" id="UP001383192"/>
    </source>
</evidence>
<organism evidence="2 3">
    <name type="scientific">Paramarasmius palmivorus</name>
    <dbReference type="NCBI Taxonomy" id="297713"/>
    <lineage>
        <taxon>Eukaryota</taxon>
        <taxon>Fungi</taxon>
        <taxon>Dikarya</taxon>
        <taxon>Basidiomycota</taxon>
        <taxon>Agaricomycotina</taxon>
        <taxon>Agaricomycetes</taxon>
        <taxon>Agaricomycetidae</taxon>
        <taxon>Agaricales</taxon>
        <taxon>Marasmiineae</taxon>
        <taxon>Marasmiaceae</taxon>
        <taxon>Paramarasmius</taxon>
    </lineage>
</organism>
<name>A0AAW0B0E7_9AGAR</name>
<evidence type="ECO:0000256" key="1">
    <source>
        <dbReference type="SAM" id="MobiDB-lite"/>
    </source>
</evidence>